<reference evidence="2" key="1">
    <citation type="submission" date="2021-01" db="EMBL/GenBank/DDBJ databases">
        <title>Whole genome shotgun sequence of Spirilliplanes yamanashiensis NBRC 15828.</title>
        <authorList>
            <person name="Komaki H."/>
            <person name="Tamura T."/>
        </authorList>
    </citation>
    <scope>NUCLEOTIDE SEQUENCE</scope>
    <source>
        <strain evidence="2">NBRC 15828</strain>
    </source>
</reference>
<keyword evidence="3" id="KW-1185">Reference proteome</keyword>
<evidence type="ECO:0000313" key="3">
    <source>
        <dbReference type="Proteomes" id="UP000652013"/>
    </source>
</evidence>
<protein>
    <submittedName>
        <fullName evidence="2">Uncharacterized protein</fullName>
    </submittedName>
</protein>
<name>A0A8J4DG43_9ACTN</name>
<dbReference type="Proteomes" id="UP000652013">
    <property type="component" value="Unassembled WGS sequence"/>
</dbReference>
<feature type="region of interest" description="Disordered" evidence="1">
    <location>
        <begin position="1"/>
        <end position="29"/>
    </location>
</feature>
<evidence type="ECO:0000256" key="1">
    <source>
        <dbReference type="SAM" id="MobiDB-lite"/>
    </source>
</evidence>
<gene>
    <name evidence="2" type="ORF">Sya03_04890</name>
</gene>
<evidence type="ECO:0000313" key="2">
    <source>
        <dbReference type="EMBL" id="GIJ01137.1"/>
    </source>
</evidence>
<dbReference type="EMBL" id="BOOY01000003">
    <property type="protein sequence ID" value="GIJ01137.1"/>
    <property type="molecule type" value="Genomic_DNA"/>
</dbReference>
<sequence>MVQTALDGRRQTPVRSMAVRNEPIERHDSAPVVGVRDRLSTPAAIDERAWTADYRASSIAAAAIATARGASSAGVASPAASTT</sequence>
<organism evidence="2 3">
    <name type="scientific">Spirilliplanes yamanashiensis</name>
    <dbReference type="NCBI Taxonomy" id="42233"/>
    <lineage>
        <taxon>Bacteria</taxon>
        <taxon>Bacillati</taxon>
        <taxon>Actinomycetota</taxon>
        <taxon>Actinomycetes</taxon>
        <taxon>Micromonosporales</taxon>
        <taxon>Micromonosporaceae</taxon>
        <taxon>Spirilliplanes</taxon>
    </lineage>
</organism>
<comment type="caution">
    <text evidence="2">The sequence shown here is derived from an EMBL/GenBank/DDBJ whole genome shotgun (WGS) entry which is preliminary data.</text>
</comment>
<proteinExistence type="predicted"/>
<accession>A0A8J4DG43</accession>
<dbReference type="AlphaFoldDB" id="A0A8J4DG43"/>